<proteinExistence type="predicted"/>
<name>A0ABV9DQ88_9BACI</name>
<reference evidence="2" key="1">
    <citation type="journal article" date="2019" name="Int. J. Syst. Evol. Microbiol.">
        <title>The Global Catalogue of Microorganisms (GCM) 10K type strain sequencing project: providing services to taxonomists for standard genome sequencing and annotation.</title>
        <authorList>
            <consortium name="The Broad Institute Genomics Platform"/>
            <consortium name="The Broad Institute Genome Sequencing Center for Infectious Disease"/>
            <person name="Wu L."/>
            <person name="Ma J."/>
        </authorList>
    </citation>
    <scope>NUCLEOTIDE SEQUENCE [LARGE SCALE GENOMIC DNA]</scope>
    <source>
        <strain evidence="2">CGMCC 4.7426</strain>
    </source>
</reference>
<comment type="caution">
    <text evidence="1">The sequence shown here is derived from an EMBL/GenBank/DDBJ whole genome shotgun (WGS) entry which is preliminary data.</text>
</comment>
<gene>
    <name evidence="1" type="ORF">ACFO3D_16245</name>
</gene>
<organism evidence="1 2">
    <name type="scientific">Virgibacillus kekensis</name>
    <dbReference type="NCBI Taxonomy" id="202261"/>
    <lineage>
        <taxon>Bacteria</taxon>
        <taxon>Bacillati</taxon>
        <taxon>Bacillota</taxon>
        <taxon>Bacilli</taxon>
        <taxon>Bacillales</taxon>
        <taxon>Bacillaceae</taxon>
        <taxon>Virgibacillus</taxon>
    </lineage>
</organism>
<keyword evidence="2" id="KW-1185">Reference proteome</keyword>
<dbReference type="RefSeq" id="WP_390298498.1">
    <property type="nucleotide sequence ID" value="NZ_JBHSFU010000011.1"/>
</dbReference>
<dbReference type="InterPro" id="IPR045941">
    <property type="entry name" value="DUF6361"/>
</dbReference>
<accession>A0ABV9DQ88</accession>
<dbReference type="EMBL" id="JBHSFU010000011">
    <property type="protein sequence ID" value="MFC4559738.1"/>
    <property type="molecule type" value="Genomic_DNA"/>
</dbReference>
<dbReference type="Pfam" id="PF19888">
    <property type="entry name" value="DUF6361"/>
    <property type="match status" value="1"/>
</dbReference>
<evidence type="ECO:0000313" key="2">
    <source>
        <dbReference type="Proteomes" id="UP001595989"/>
    </source>
</evidence>
<dbReference type="Proteomes" id="UP001595989">
    <property type="component" value="Unassembled WGS sequence"/>
</dbReference>
<protein>
    <submittedName>
        <fullName evidence="1">DUF6361 family protein</fullName>
    </submittedName>
</protein>
<sequence>MNALKLGWIDYSSEHRDKVMAVLHALAEPGAVDELGIGLIRDGFADILFPGTSTIQTRAKYFFIVPYLLMELEKDNHSTPKELIEKLGEAEVDLIEILNREGSSSGVIGARAGRKLKRKPSNIYWNGLRTFEIFKHGSLSLDNYAKAIFRMKNKKDAAKSFGNEETDDAGLVSGEYSSTFWRCILPESNWKDTLSMELTFDEANFLKGRITSAEKSKDSLFSFLLSQDSDKLNMINDFEAIGEVFSLPESIYEDYNKAKRFNKFIAGANIRYNVILSDGENEEAIQKWSEWLNSSFVEEEFKSFSYMDIINRLHIKNSKLIIFLREWQKALLSGDEKTIDRLIIKREIELKSRDRAKLQNSKNFTYEAGSWVGSSKLQYRFKDAKVIIEDIFAGLGDNNA</sequence>
<evidence type="ECO:0000313" key="1">
    <source>
        <dbReference type="EMBL" id="MFC4559738.1"/>
    </source>
</evidence>